<dbReference type="Pfam" id="PF01397">
    <property type="entry name" value="Terpene_synth"/>
    <property type="match status" value="1"/>
</dbReference>
<dbReference type="SUPFAM" id="SSF48239">
    <property type="entry name" value="Terpenoid cyclases/Protein prenyltransferases"/>
    <property type="match status" value="1"/>
</dbReference>
<evidence type="ECO:0000256" key="2">
    <source>
        <dbReference type="ARBA" id="ARBA00022842"/>
    </source>
</evidence>
<dbReference type="PANTHER" id="PTHR31225">
    <property type="entry name" value="OS04G0344100 PROTEIN-RELATED"/>
    <property type="match status" value="1"/>
</dbReference>
<dbReference type="InterPro" id="IPR008949">
    <property type="entry name" value="Isoprenoid_synthase_dom_sf"/>
</dbReference>
<accession>A0A9Q0KES3</accession>
<comment type="caution">
    <text evidence="6">The sequence shown here is derived from an EMBL/GenBank/DDBJ whole genome shotgun (WGS) entry which is preliminary data.</text>
</comment>
<dbReference type="Pfam" id="PF03936">
    <property type="entry name" value="Terpene_synth_C"/>
    <property type="match status" value="1"/>
</dbReference>
<dbReference type="GO" id="GO:0000287">
    <property type="term" value="F:magnesium ion binding"/>
    <property type="evidence" value="ECO:0007669"/>
    <property type="project" value="InterPro"/>
</dbReference>
<dbReference type="GO" id="GO:0016102">
    <property type="term" value="P:diterpenoid biosynthetic process"/>
    <property type="evidence" value="ECO:0007669"/>
    <property type="project" value="InterPro"/>
</dbReference>
<keyword evidence="7" id="KW-1185">Reference proteome</keyword>
<keyword evidence="1" id="KW-0479">Metal-binding</keyword>
<keyword evidence="3" id="KW-0456">Lyase</keyword>
<dbReference type="CDD" id="cd00684">
    <property type="entry name" value="Terpene_cyclase_plant_C1"/>
    <property type="match status" value="1"/>
</dbReference>
<keyword evidence="2" id="KW-0460">Magnesium</keyword>
<dbReference type="InterPro" id="IPR001906">
    <property type="entry name" value="Terpene_synth_N"/>
</dbReference>
<dbReference type="InterPro" id="IPR005630">
    <property type="entry name" value="Terpene_synthase_metal-bd"/>
</dbReference>
<evidence type="ECO:0000313" key="7">
    <source>
        <dbReference type="Proteomes" id="UP001141806"/>
    </source>
</evidence>
<organism evidence="6 7">
    <name type="scientific">Protea cynaroides</name>
    <dbReference type="NCBI Taxonomy" id="273540"/>
    <lineage>
        <taxon>Eukaryota</taxon>
        <taxon>Viridiplantae</taxon>
        <taxon>Streptophyta</taxon>
        <taxon>Embryophyta</taxon>
        <taxon>Tracheophyta</taxon>
        <taxon>Spermatophyta</taxon>
        <taxon>Magnoliopsida</taxon>
        <taxon>Proteales</taxon>
        <taxon>Proteaceae</taxon>
        <taxon>Protea</taxon>
    </lineage>
</organism>
<dbReference type="InterPro" id="IPR044814">
    <property type="entry name" value="Terpene_cyclase_plant_C1"/>
</dbReference>
<evidence type="ECO:0000313" key="6">
    <source>
        <dbReference type="EMBL" id="KAJ4969137.1"/>
    </source>
</evidence>
<dbReference type="InterPro" id="IPR050148">
    <property type="entry name" value="Terpene_synthase-like"/>
</dbReference>
<feature type="domain" description="Terpene synthase metal-binding" evidence="5">
    <location>
        <begin position="241"/>
        <end position="354"/>
    </location>
</feature>
<evidence type="ECO:0000259" key="4">
    <source>
        <dbReference type="Pfam" id="PF01397"/>
    </source>
</evidence>
<gene>
    <name evidence="6" type="ORF">NE237_015838</name>
</gene>
<proteinExistence type="predicted"/>
<sequence>MSVKSSFIPSSNQNDYLLQNASTKIIHKSIDFHPSIWGDHFITNAPSDKMYDGCIEQAEKLKEEVRRKLVGDANGSLKKLSLIDSVQRFGVAYHFEEEIEKALEMIHDASYGFDDNNLYTVALRFRLLRQQGYNVPCGNSFFPLAWLEVINFNRFKGSDGIFKKDLINDVSGMLCLYEATHLRVHGEDILDEALEFTTIGLKSIVTDLKPSLATQVMHALEQPLYKNMPRELSELSIWWKKLDFATTELSFFRDRLVECHFWTVGMYYEPCYTLARKFYTKLVALSSIIDDTYDVYGTVEELQLFTDAIESALDGLPEYMKLLYSAILDVYIEAEEELRKEGQSYRVNYAKEAVEQERGHVFSAVECYMKQYDVSEQEVHDEFNRRLAYAWKDINEACLKPTAVPRPILLRFLNLARIVYVTYKYKDGYTLAHEVLKDRITLMFVDPIPM</sequence>
<dbReference type="AlphaFoldDB" id="A0A9Q0KES3"/>
<reference evidence="6" key="1">
    <citation type="journal article" date="2023" name="Plant J.">
        <title>The genome of the king protea, Protea cynaroides.</title>
        <authorList>
            <person name="Chang J."/>
            <person name="Duong T.A."/>
            <person name="Schoeman C."/>
            <person name="Ma X."/>
            <person name="Roodt D."/>
            <person name="Barker N."/>
            <person name="Li Z."/>
            <person name="Van de Peer Y."/>
            <person name="Mizrachi E."/>
        </authorList>
    </citation>
    <scope>NUCLEOTIDE SEQUENCE</scope>
    <source>
        <tissue evidence="6">Young leaves</tissue>
    </source>
</reference>
<dbReference type="GO" id="GO:0010333">
    <property type="term" value="F:terpene synthase activity"/>
    <property type="evidence" value="ECO:0007669"/>
    <property type="project" value="InterPro"/>
</dbReference>
<dbReference type="InterPro" id="IPR008930">
    <property type="entry name" value="Terpenoid_cyclase/PrenylTrfase"/>
</dbReference>
<protein>
    <submittedName>
        <fullName evidence="6">Uncharacterized protein</fullName>
    </submittedName>
</protein>
<dbReference type="SUPFAM" id="SSF48576">
    <property type="entry name" value="Terpenoid synthases"/>
    <property type="match status" value="1"/>
</dbReference>
<dbReference type="OrthoDB" id="1877784at2759"/>
<dbReference type="Gene3D" id="1.10.600.10">
    <property type="entry name" value="Farnesyl Diphosphate Synthase"/>
    <property type="match status" value="3"/>
</dbReference>
<dbReference type="PANTHER" id="PTHR31225:SF93">
    <property type="entry name" value="ALPHA-HUMULENE_(-)-(E)-BETA-CARYOPHYLLENE SYNTHASE"/>
    <property type="match status" value="1"/>
</dbReference>
<evidence type="ECO:0000256" key="1">
    <source>
        <dbReference type="ARBA" id="ARBA00022723"/>
    </source>
</evidence>
<evidence type="ECO:0000259" key="5">
    <source>
        <dbReference type="Pfam" id="PF03936"/>
    </source>
</evidence>
<dbReference type="Proteomes" id="UP001141806">
    <property type="component" value="Unassembled WGS sequence"/>
</dbReference>
<name>A0A9Q0KES3_9MAGN</name>
<evidence type="ECO:0000256" key="3">
    <source>
        <dbReference type="ARBA" id="ARBA00023239"/>
    </source>
</evidence>
<feature type="domain" description="Terpene synthase N-terminal" evidence="4">
    <location>
        <begin position="36"/>
        <end position="220"/>
    </location>
</feature>
<dbReference type="EMBL" id="JAMYWD010000006">
    <property type="protein sequence ID" value="KAJ4969137.1"/>
    <property type="molecule type" value="Genomic_DNA"/>
</dbReference>